<comment type="caution">
    <text evidence="1">The sequence shown here is derived from an EMBL/GenBank/DDBJ whole genome shotgun (WGS) entry which is preliminary data.</text>
</comment>
<dbReference type="EMBL" id="PTIW01000009">
    <property type="protein sequence ID" value="PPK61555.1"/>
    <property type="molecule type" value="Genomic_DNA"/>
</dbReference>
<dbReference type="Proteomes" id="UP000239861">
    <property type="component" value="Unassembled WGS sequence"/>
</dbReference>
<reference evidence="1 2" key="1">
    <citation type="submission" date="2018-02" db="EMBL/GenBank/DDBJ databases">
        <title>Subsurface microbial communities from deep shales in Ohio and West Virginia, USA.</title>
        <authorList>
            <person name="Wrighton K."/>
        </authorList>
    </citation>
    <scope>NUCLEOTIDE SEQUENCE [LARGE SCALE GENOMIC DNA]</scope>
    <source>
        <strain evidence="1 2">MARC-MIP3H16</strain>
    </source>
</reference>
<evidence type="ECO:0000313" key="2">
    <source>
        <dbReference type="Proteomes" id="UP000239861"/>
    </source>
</evidence>
<dbReference type="RefSeq" id="WP_079578947.1">
    <property type="nucleotide sequence ID" value="NZ_FUYO01000021.1"/>
</dbReference>
<dbReference type="SUPFAM" id="SSF50331">
    <property type="entry name" value="MOP-like"/>
    <property type="match status" value="1"/>
</dbReference>
<organism evidence="1 2">
    <name type="scientific">Malaciobacter marinus</name>
    <dbReference type="NCBI Taxonomy" id="505249"/>
    <lineage>
        <taxon>Bacteria</taxon>
        <taxon>Pseudomonadati</taxon>
        <taxon>Campylobacterota</taxon>
        <taxon>Epsilonproteobacteria</taxon>
        <taxon>Campylobacterales</taxon>
        <taxon>Arcobacteraceae</taxon>
        <taxon>Malaciobacter</taxon>
    </lineage>
</organism>
<evidence type="ECO:0000313" key="1">
    <source>
        <dbReference type="EMBL" id="PPK61555.1"/>
    </source>
</evidence>
<accession>A0AB36ZWX4</accession>
<gene>
    <name evidence="1" type="ORF">B0F89_10974</name>
</gene>
<name>A0AB36ZWX4_9BACT</name>
<protein>
    <submittedName>
        <fullName evidence="1">Molybdopterin-binding protein</fullName>
    </submittedName>
</protein>
<dbReference type="InterPro" id="IPR008995">
    <property type="entry name" value="Mo/tungstate-bd_C_term_dom"/>
</dbReference>
<proteinExistence type="predicted"/>
<dbReference type="AlphaFoldDB" id="A0AB36ZWX4"/>
<dbReference type="Gene3D" id="2.40.50.100">
    <property type="match status" value="1"/>
</dbReference>
<sequence>MNEFKAVVSKIDNLDNLNIVEFSFFDITLSMMSLDLHSIEVGTKVLLTVKASNVAIAKELQGQISLANSIQSDIIKLDMGKLLTSIKLQHKNTTITSIITTKSAKRLNLKENDCVSAIFKSSDLSIKEVIND</sequence>